<evidence type="ECO:0000313" key="1">
    <source>
        <dbReference type="EMBL" id="KAK8196589.1"/>
    </source>
</evidence>
<keyword evidence="2" id="KW-1185">Reference proteome</keyword>
<protein>
    <submittedName>
        <fullName evidence="1">Uncharacterized protein</fullName>
    </submittedName>
</protein>
<name>A0ACC3S5K6_9PEZI</name>
<dbReference type="Proteomes" id="UP001320706">
    <property type="component" value="Unassembled WGS sequence"/>
</dbReference>
<reference evidence="1" key="1">
    <citation type="submission" date="2024-02" db="EMBL/GenBank/DDBJ databases">
        <title>Metagenome Assembled Genome of Zalaria obscura JY119.</title>
        <authorList>
            <person name="Vighnesh L."/>
            <person name="Jagadeeshwari U."/>
            <person name="Venkata Ramana C."/>
            <person name="Sasikala C."/>
        </authorList>
    </citation>
    <scope>NUCLEOTIDE SEQUENCE</scope>
    <source>
        <strain evidence="1">JY119</strain>
    </source>
</reference>
<organism evidence="1 2">
    <name type="scientific">Zalaria obscura</name>
    <dbReference type="NCBI Taxonomy" id="2024903"/>
    <lineage>
        <taxon>Eukaryota</taxon>
        <taxon>Fungi</taxon>
        <taxon>Dikarya</taxon>
        <taxon>Ascomycota</taxon>
        <taxon>Pezizomycotina</taxon>
        <taxon>Dothideomycetes</taxon>
        <taxon>Dothideomycetidae</taxon>
        <taxon>Dothideales</taxon>
        <taxon>Zalariaceae</taxon>
        <taxon>Zalaria</taxon>
    </lineage>
</organism>
<dbReference type="EMBL" id="JAMKPW020000041">
    <property type="protein sequence ID" value="KAK8196589.1"/>
    <property type="molecule type" value="Genomic_DNA"/>
</dbReference>
<evidence type="ECO:0000313" key="2">
    <source>
        <dbReference type="Proteomes" id="UP001320706"/>
    </source>
</evidence>
<gene>
    <name evidence="1" type="ORF">M8818_006754</name>
</gene>
<sequence length="577" mass="65833">MESLSSRADSAQAKQQPEHYDGVAVSAGISSFEDLDDPTVLKHSMRALASSTGRNFVLDFGDQEAWVAFDLTVDAIQSLLKTDRPAALNTRWINIWYPYHHRALLELLGQTYDFSPRLLALMCSDPYRRKSTSLKRPRSSVSSRKKTRLRRSHPDPEKEAGFELEEVSSSASNNPARTGNLYDIVEDVWHYTSVDQGRNYLCLGYNSIYYLGPLKSVGTVKSPLPDCKRVWTWLLLLADRTVITINEDPYPHSESRLNHVEDMILRDTRRNLINVFRSLSHVDEDHSLGPLSLLPIRRRLGQTDEETAHRASDAPGLLFYYLFENWFNSYSLITRQDSRYGNELEQVRKEMFDRPQLCHIDQLDRIGNQLGTLKRHYESHLRIIDRVLEPQKASNASLANSRIASKASKESFDSDGAPKVPESESLLGVSLSSAARVRFERLKDIINLYSLSEVKDYLHEKDSLVQMNFQLISIRTSNFSERLTGVALLISKVTVLFLPVSFMSAYFSTSLKDTEYTVSTYWITFTIVFALSCIVLVLFGLVSGTMESKYYIQPVKNLFNHLCQRRKHSDTAVEDDA</sequence>
<accession>A0ACC3S5K6</accession>
<comment type="caution">
    <text evidence="1">The sequence shown here is derived from an EMBL/GenBank/DDBJ whole genome shotgun (WGS) entry which is preliminary data.</text>
</comment>
<proteinExistence type="predicted"/>